<sequence length="563" mass="63473">LELAALGTRTKLVETATGLCGFEINRSVPKKHDSFPSTGVLLQDLEVEVDSQQDSNRKDQSGVAHLCHLGEVGPQVVTQTRSQEQGSNLKDQSGVARREEAGPDDPERLASALMVQKDFSFEALRRLVEAIPLKSTKKHRDSQGGRGCKIQGMVAGVWAHGSQYGIAKTASKWPKSIEYINRFMKLHGGNQWSSFLLAKNVKTRTHKDNHNASGSVVRTVTFGDFQGGELWVAASEDQFRNDKSQIHWRKDRHGVRRPGVLVDTREKPYDLDPKIDHATQHWKGGRWCLSIYTSRGAEHIDEEDRNQLKKLGFPSKGVSAARRKNEYASAIAARTKVTEAALMAHDLNRLKAIWDVVKPKKRVSLLPSNWKKKDLEGLKEIYSGTVVPHMELPDDKHWSRWGKAKLILEISTWEDQVKESADPLLDYSDLFEEYPLCESCGIPLTIRCNRLTHEEFFGCLRFPLCRTTLPLNYNGRPTGKVQKELIAKKEASHMTSEKGKGKEEYPLFRPRGRAACHEISSSDEAKFNVNLTKEEMDEIMMRRKGKGDGKKDLKQEAGAEVKK</sequence>
<feature type="region of interest" description="Disordered" evidence="1">
    <location>
        <begin position="540"/>
        <end position="563"/>
    </location>
</feature>
<accession>A0A812SUE9</accession>
<feature type="non-terminal residue" evidence="2">
    <location>
        <position position="1"/>
    </location>
</feature>
<proteinExistence type="predicted"/>
<reference evidence="2" key="1">
    <citation type="submission" date="2021-02" db="EMBL/GenBank/DDBJ databases">
        <authorList>
            <person name="Dougan E. K."/>
            <person name="Rhodes N."/>
            <person name="Thang M."/>
            <person name="Chan C."/>
        </authorList>
    </citation>
    <scope>NUCLEOTIDE SEQUENCE</scope>
</reference>
<dbReference type="AlphaFoldDB" id="A0A812SUE9"/>
<feature type="region of interest" description="Disordered" evidence="1">
    <location>
        <begin position="78"/>
        <end position="106"/>
    </location>
</feature>
<feature type="compositionally biased region" description="Basic and acidic residues" evidence="1">
    <location>
        <begin position="96"/>
        <end position="106"/>
    </location>
</feature>
<dbReference type="Proteomes" id="UP000649617">
    <property type="component" value="Unassembled WGS sequence"/>
</dbReference>
<keyword evidence="3" id="KW-1185">Reference proteome</keyword>
<feature type="compositionally biased region" description="Basic and acidic residues" evidence="1">
    <location>
        <begin position="546"/>
        <end position="563"/>
    </location>
</feature>
<evidence type="ECO:0000313" key="2">
    <source>
        <dbReference type="EMBL" id="CAE7496127.1"/>
    </source>
</evidence>
<protein>
    <submittedName>
        <fullName evidence="2">Uncharacterized protein</fullName>
    </submittedName>
</protein>
<evidence type="ECO:0000313" key="3">
    <source>
        <dbReference type="Proteomes" id="UP000649617"/>
    </source>
</evidence>
<feature type="compositionally biased region" description="Polar residues" evidence="1">
    <location>
        <begin position="78"/>
        <end position="91"/>
    </location>
</feature>
<evidence type="ECO:0000256" key="1">
    <source>
        <dbReference type="SAM" id="MobiDB-lite"/>
    </source>
</evidence>
<organism evidence="2 3">
    <name type="scientific">Symbiodinium pilosum</name>
    <name type="common">Dinoflagellate</name>
    <dbReference type="NCBI Taxonomy" id="2952"/>
    <lineage>
        <taxon>Eukaryota</taxon>
        <taxon>Sar</taxon>
        <taxon>Alveolata</taxon>
        <taxon>Dinophyceae</taxon>
        <taxon>Suessiales</taxon>
        <taxon>Symbiodiniaceae</taxon>
        <taxon>Symbiodinium</taxon>
    </lineage>
</organism>
<gene>
    <name evidence="2" type="ORF">SPIL2461_LOCUS12805</name>
</gene>
<name>A0A812SUE9_SYMPI</name>
<dbReference type="EMBL" id="CAJNIZ010026916">
    <property type="protein sequence ID" value="CAE7496127.1"/>
    <property type="molecule type" value="Genomic_DNA"/>
</dbReference>
<dbReference type="OrthoDB" id="426269at2759"/>
<comment type="caution">
    <text evidence="2">The sequence shown here is derived from an EMBL/GenBank/DDBJ whole genome shotgun (WGS) entry which is preliminary data.</text>
</comment>